<reference evidence="2 3" key="1">
    <citation type="journal article" date="2017" name="Syst. Appl. Microbiol.">
        <title>Lebetimonas natsushimae sp. nov., a novel strictly anaerobic, moderately thermophilic chemoautotroph isolated from a deep-sea hydrothermal vent polychaete nest in the Mid-Okinawa Trough.</title>
        <authorList>
            <person name="Nagata R."/>
            <person name="Takaki Y."/>
            <person name="Tame A."/>
            <person name="Nunoura T."/>
            <person name="Muto H."/>
            <person name="Mino S."/>
            <person name="Sawayama S."/>
            <person name="Takai K."/>
            <person name="Nakagawa S."/>
        </authorList>
    </citation>
    <scope>NUCLEOTIDE SEQUENCE [LARGE SCALE GENOMIC DNA]</scope>
    <source>
        <strain evidence="2 3">HS1857</strain>
    </source>
</reference>
<name>A0A292YFJ5_9BACT</name>
<proteinExistence type="predicted"/>
<evidence type="ECO:0000313" key="3">
    <source>
        <dbReference type="Proteomes" id="UP000217944"/>
    </source>
</evidence>
<dbReference type="OrthoDB" id="5372789at2"/>
<organism evidence="2 3">
    <name type="scientific">Lebetimonas natsushimae</name>
    <dbReference type="NCBI Taxonomy" id="1936991"/>
    <lineage>
        <taxon>Bacteria</taxon>
        <taxon>Pseudomonadati</taxon>
        <taxon>Campylobacterota</taxon>
        <taxon>Epsilonproteobacteria</taxon>
        <taxon>Nautiliales</taxon>
        <taxon>Nautiliaceae</taxon>
        <taxon>Lebetimonas</taxon>
    </lineage>
</organism>
<comment type="caution">
    <text evidence="2">The sequence shown here is derived from an EMBL/GenBank/DDBJ whole genome shotgun (WGS) entry which is preliminary data.</text>
</comment>
<dbReference type="Proteomes" id="UP000217944">
    <property type="component" value="Unassembled WGS sequence"/>
</dbReference>
<keyword evidence="1" id="KW-0812">Transmembrane</keyword>
<dbReference type="RefSeq" id="WP_096259092.1">
    <property type="nucleotide sequence ID" value="NZ_BDME01000002.1"/>
</dbReference>
<keyword evidence="3" id="KW-1185">Reference proteome</keyword>
<feature type="transmembrane region" description="Helical" evidence="1">
    <location>
        <begin position="96"/>
        <end position="117"/>
    </location>
</feature>
<sequence>MEFIYSISEAFSDLKNVKIQKLSVTLGSVLAALWIIVAIWFWKDGLKVTNFLISFMPFKFLQNAGSQFIIMIVWIQLILATLGIVYSLFGKFLKNIFASISIVSMIALFWSFIFLTFHSEISGYIKNLLRIFPFQSIEEVVSNILLGFIFYSFYIASFYFSFVVFSTKVLEELKEEEYPEVETKKEFNIIKIVLINLRDFIIFLVGMIVLYPLMFVPFVNILIIVFLWAVLIKESLLQTVFMLFGKEEIDRKKIWAFCIISVVFNFIPVLNFYAPAFGILSIFHYVMEKKEDRLNLA</sequence>
<gene>
    <name evidence="2" type="ORF">LNAT_P1041</name>
</gene>
<feature type="transmembrane region" description="Helical" evidence="1">
    <location>
        <begin position="188"/>
        <end position="209"/>
    </location>
</feature>
<feature type="transmembrane region" description="Helical" evidence="1">
    <location>
        <begin position="68"/>
        <end position="89"/>
    </location>
</feature>
<feature type="transmembrane region" description="Helical" evidence="1">
    <location>
        <begin position="215"/>
        <end position="233"/>
    </location>
</feature>
<feature type="transmembrane region" description="Helical" evidence="1">
    <location>
        <begin position="22"/>
        <end position="42"/>
    </location>
</feature>
<keyword evidence="1" id="KW-0472">Membrane</keyword>
<feature type="transmembrane region" description="Helical" evidence="1">
    <location>
        <begin position="254"/>
        <end position="287"/>
    </location>
</feature>
<evidence type="ECO:0000256" key="1">
    <source>
        <dbReference type="SAM" id="Phobius"/>
    </source>
</evidence>
<feature type="transmembrane region" description="Helical" evidence="1">
    <location>
        <begin position="144"/>
        <end position="167"/>
    </location>
</feature>
<accession>A0A292YFJ5</accession>
<evidence type="ECO:0000313" key="2">
    <source>
        <dbReference type="EMBL" id="GAX87744.1"/>
    </source>
</evidence>
<protein>
    <submittedName>
        <fullName evidence="2">Uncharacterized protein</fullName>
    </submittedName>
</protein>
<keyword evidence="1" id="KW-1133">Transmembrane helix</keyword>
<dbReference type="AlphaFoldDB" id="A0A292YFJ5"/>
<dbReference type="EMBL" id="BDME01000002">
    <property type="protein sequence ID" value="GAX87744.1"/>
    <property type="molecule type" value="Genomic_DNA"/>
</dbReference>